<keyword evidence="1" id="KW-0489">Methyltransferase</keyword>
<dbReference type="RefSeq" id="WP_252955223.1">
    <property type="nucleotide sequence ID" value="NZ_JAFIRR010000139.1"/>
</dbReference>
<dbReference type="GO" id="GO:0008168">
    <property type="term" value="F:methyltransferase activity"/>
    <property type="evidence" value="ECO:0007669"/>
    <property type="project" value="UniProtKB-KW"/>
</dbReference>
<sequence>MQKYSKAERYTAFLAAYLPRLTAVTGVCYGEDTSRRGLPLLAALARATTPGICLEFGVYKGSSINYCAAQYPNRRFYGFDSFQGFPDDGRNDWKQDFSTHGVLPKVRENVTLIPGFFSDTLPNFLSEQADPVAFVNIDCDIYSSTADVFVALRKAGMLKPGLPISFDELINYKSFLWNEMLALFEMLEQTGLGIAWVCAHQRIRLVDETLFLLQSGAYPSWEDDLRTGFRQQASLVLTDQGLDLSILSLPHAEQRIKQMAKTLMELTRQHSPASLNALQD</sequence>
<name>A0ABT1D9Q3_9PROT</name>
<dbReference type="InterPro" id="IPR008884">
    <property type="entry name" value="TylF_MeTrfase"/>
</dbReference>
<dbReference type="InterPro" id="IPR029063">
    <property type="entry name" value="SAM-dependent_MTases_sf"/>
</dbReference>
<dbReference type="Pfam" id="PF13578">
    <property type="entry name" value="Methyltransf_24"/>
    <property type="match status" value="1"/>
</dbReference>
<keyword evidence="1" id="KW-0808">Transferase</keyword>
<comment type="caution">
    <text evidence="1">The sequence shown here is derived from an EMBL/GenBank/DDBJ whole genome shotgun (WGS) entry which is preliminary data.</text>
</comment>
<dbReference type="SUPFAM" id="SSF53335">
    <property type="entry name" value="S-adenosyl-L-methionine-dependent methyltransferases"/>
    <property type="match status" value="1"/>
</dbReference>
<gene>
    <name evidence="1" type="ORF">JYK14_20875</name>
</gene>
<evidence type="ECO:0000313" key="2">
    <source>
        <dbReference type="Proteomes" id="UP001523392"/>
    </source>
</evidence>
<dbReference type="Proteomes" id="UP001523392">
    <property type="component" value="Unassembled WGS sequence"/>
</dbReference>
<reference evidence="1 2" key="1">
    <citation type="submission" date="2021-12" db="EMBL/GenBank/DDBJ databases">
        <title>Siccirubricoccus leaddurans sp. nov., a high concentration Zn2+ tolerance bacterium.</title>
        <authorList>
            <person name="Cao Y."/>
        </authorList>
    </citation>
    <scope>NUCLEOTIDE SEQUENCE [LARGE SCALE GENOMIC DNA]</scope>
    <source>
        <strain evidence="1 2">KC 17139</strain>
    </source>
</reference>
<dbReference type="PANTHER" id="PTHR40036:SF1">
    <property type="entry name" value="MACROCIN O-METHYLTRANSFERASE"/>
    <property type="match status" value="1"/>
</dbReference>
<dbReference type="GO" id="GO:0032259">
    <property type="term" value="P:methylation"/>
    <property type="evidence" value="ECO:0007669"/>
    <property type="project" value="UniProtKB-KW"/>
</dbReference>
<organism evidence="1 2">
    <name type="scientific">Siccirubricoccus soli</name>
    <dbReference type="NCBI Taxonomy" id="2899147"/>
    <lineage>
        <taxon>Bacteria</taxon>
        <taxon>Pseudomonadati</taxon>
        <taxon>Pseudomonadota</taxon>
        <taxon>Alphaproteobacteria</taxon>
        <taxon>Acetobacterales</taxon>
        <taxon>Roseomonadaceae</taxon>
        <taxon>Siccirubricoccus</taxon>
    </lineage>
</organism>
<proteinExistence type="predicted"/>
<dbReference type="EMBL" id="JAFIRR010000139">
    <property type="protein sequence ID" value="MCO6418594.1"/>
    <property type="molecule type" value="Genomic_DNA"/>
</dbReference>
<dbReference type="Gene3D" id="3.40.50.150">
    <property type="entry name" value="Vaccinia Virus protein VP39"/>
    <property type="match status" value="1"/>
</dbReference>
<protein>
    <submittedName>
        <fullName evidence="1">Class I SAM-dependent methyltransferase</fullName>
    </submittedName>
</protein>
<evidence type="ECO:0000313" key="1">
    <source>
        <dbReference type="EMBL" id="MCO6418594.1"/>
    </source>
</evidence>
<accession>A0ABT1D9Q3</accession>
<keyword evidence="2" id="KW-1185">Reference proteome</keyword>
<dbReference type="PANTHER" id="PTHR40036">
    <property type="entry name" value="MACROCIN O-METHYLTRANSFERASE"/>
    <property type="match status" value="1"/>
</dbReference>